<evidence type="ECO:0000313" key="3">
    <source>
        <dbReference type="Proteomes" id="UP000184395"/>
    </source>
</evidence>
<organism evidence="2 3">
    <name type="scientific">Paraburkholderia terricola</name>
    <dbReference type="NCBI Taxonomy" id="169427"/>
    <lineage>
        <taxon>Bacteria</taxon>
        <taxon>Pseudomonadati</taxon>
        <taxon>Pseudomonadota</taxon>
        <taxon>Betaproteobacteria</taxon>
        <taxon>Burkholderiales</taxon>
        <taxon>Burkholderiaceae</taxon>
        <taxon>Paraburkholderia</taxon>
    </lineage>
</organism>
<dbReference type="EMBL" id="FRAB01000035">
    <property type="protein sequence ID" value="SHK73684.1"/>
    <property type="molecule type" value="Genomic_DNA"/>
</dbReference>
<feature type="region of interest" description="Disordered" evidence="1">
    <location>
        <begin position="21"/>
        <end position="42"/>
    </location>
</feature>
<dbReference type="AlphaFoldDB" id="A0A1M6UWX4"/>
<reference evidence="2 3" key="1">
    <citation type="submission" date="2016-11" db="EMBL/GenBank/DDBJ databases">
        <authorList>
            <person name="Jaros S."/>
            <person name="Januszkiewicz K."/>
            <person name="Wedrychowicz H."/>
        </authorList>
    </citation>
    <scope>NUCLEOTIDE SEQUENCE [LARGE SCALE GENOMIC DNA]</scope>
    <source>
        <strain evidence="2 3">LMG 20594</strain>
    </source>
</reference>
<dbReference type="OrthoDB" id="8998645at2"/>
<gene>
    <name evidence="2" type="ORF">SAMN05192548_103559</name>
</gene>
<dbReference type="Proteomes" id="UP000184395">
    <property type="component" value="Unassembled WGS sequence"/>
</dbReference>
<accession>A0A1M6UWX4</accession>
<sequence length="358" mass="38226">MNRPLALIEGDLALPSARSLAGLPPPYGSGRRPVQARREPQPAALTAAQRAIQDAVQRAEPLASRGRLPSDAKYIFLYKTPQRRDYSYSFDAQLAEARRYLDAGKQRSSSSRADHVAGAAIFVSCSIALAWLLITSATPDADSATTLAATLDPVARAEVRHSEGAVKLTQPVVETASTSAERAPAAASSVPTTTLANSSAAAMAPATRAKNDSVAAKAVPPAKPAQLVRADAPRVKQPLVARATTHGTTTNRLAKVDRKAAIARLSETQVDKRLALTRSARPASRPSISQQPEWIARASANHDSAEQAALLDWAKQQRAKVTTRASTPVPGNTDWNARMIQRRITDNPDAFRSDFGPR</sequence>
<protein>
    <submittedName>
        <fullName evidence="2">Uncharacterized protein</fullName>
    </submittedName>
</protein>
<evidence type="ECO:0000313" key="2">
    <source>
        <dbReference type="EMBL" id="SHK73684.1"/>
    </source>
</evidence>
<evidence type="ECO:0000256" key="1">
    <source>
        <dbReference type="SAM" id="MobiDB-lite"/>
    </source>
</evidence>
<dbReference type="RefSeq" id="WP_073431346.1">
    <property type="nucleotide sequence ID" value="NZ_CADFGY010000011.1"/>
</dbReference>
<name>A0A1M6UWX4_9BURK</name>
<proteinExistence type="predicted"/>